<evidence type="ECO:0000256" key="3">
    <source>
        <dbReference type="ARBA" id="ARBA00022840"/>
    </source>
</evidence>
<evidence type="ECO:0000313" key="5">
    <source>
        <dbReference type="EMBL" id="CEN37778.1"/>
    </source>
</evidence>
<evidence type="ECO:0000313" key="6">
    <source>
        <dbReference type="Proteomes" id="UP000044026"/>
    </source>
</evidence>
<dbReference type="EMBL" id="CDOE01000069">
    <property type="protein sequence ID" value="CEN37778.1"/>
    <property type="molecule type" value="Genomic_DNA"/>
</dbReference>
<dbReference type="AlphaFoldDB" id="A0A0B7HJT5"/>
<protein>
    <recommendedName>
        <fullName evidence="4">Mur ligase N-terminal catalytic domain-containing protein</fullName>
    </recommendedName>
</protein>
<dbReference type="Proteomes" id="UP000044026">
    <property type="component" value="Unassembled WGS sequence"/>
</dbReference>
<dbReference type="InterPro" id="IPR000713">
    <property type="entry name" value="Mur_ligase_N"/>
</dbReference>
<evidence type="ECO:0000256" key="1">
    <source>
        <dbReference type="ARBA" id="ARBA00022598"/>
    </source>
</evidence>
<evidence type="ECO:0000259" key="4">
    <source>
        <dbReference type="Pfam" id="PF01225"/>
    </source>
</evidence>
<accession>A0A0B7HJT5</accession>
<dbReference type="GO" id="GO:0016881">
    <property type="term" value="F:acid-amino acid ligase activity"/>
    <property type="evidence" value="ECO:0007669"/>
    <property type="project" value="InterPro"/>
</dbReference>
<evidence type="ECO:0000256" key="2">
    <source>
        <dbReference type="ARBA" id="ARBA00022741"/>
    </source>
</evidence>
<dbReference type="Gene3D" id="3.40.1390.10">
    <property type="entry name" value="MurE/MurF, N-terminal domain"/>
    <property type="match status" value="1"/>
</dbReference>
<dbReference type="PANTHER" id="PTHR43024:SF1">
    <property type="entry name" value="UDP-N-ACETYLMURAMOYL-TRIPEPTIDE--D-ALANYL-D-ALANINE LIGASE"/>
    <property type="match status" value="1"/>
</dbReference>
<dbReference type="SUPFAM" id="SSF63418">
    <property type="entry name" value="MurE/MurF N-terminal domain"/>
    <property type="match status" value="1"/>
</dbReference>
<dbReference type="InterPro" id="IPR051046">
    <property type="entry name" value="MurCDEF_CellWall_CoF430Synth"/>
</dbReference>
<organism evidence="5 6">
    <name type="scientific">Capnocytophaga canimorsus</name>
    <dbReference type="NCBI Taxonomy" id="28188"/>
    <lineage>
        <taxon>Bacteria</taxon>
        <taxon>Pseudomonadati</taxon>
        <taxon>Bacteroidota</taxon>
        <taxon>Flavobacteriia</taxon>
        <taxon>Flavobacteriales</taxon>
        <taxon>Flavobacteriaceae</taxon>
        <taxon>Capnocytophaga</taxon>
    </lineage>
</organism>
<gene>
    <name evidence="5" type="ORF">CCAN12_710040</name>
</gene>
<dbReference type="GO" id="GO:0005524">
    <property type="term" value="F:ATP binding"/>
    <property type="evidence" value="ECO:0007669"/>
    <property type="project" value="UniProtKB-KW"/>
</dbReference>
<sequence>MEDIKKLYDLFLKSSGVSTDTRNITPNSIYFALKGDSFDGNNFANEALEKGASFTVIDKPEVKTSEKMILVHDVLTTLQQLAKISSRTATDTYHCHYRQ</sequence>
<feature type="domain" description="Mur ligase N-terminal catalytic" evidence="4">
    <location>
        <begin position="15"/>
        <end position="83"/>
    </location>
</feature>
<keyword evidence="2" id="KW-0547">Nucleotide-binding</keyword>
<dbReference type="Pfam" id="PF01225">
    <property type="entry name" value="Mur_ligase"/>
    <property type="match status" value="1"/>
</dbReference>
<keyword evidence="1" id="KW-0436">Ligase</keyword>
<keyword evidence="3" id="KW-0067">ATP-binding</keyword>
<reference evidence="5 6" key="1">
    <citation type="submission" date="2015-01" db="EMBL/GenBank/DDBJ databases">
        <authorList>
            <person name="Xiang T."/>
            <person name="Song Y."/>
            <person name="Huang L."/>
            <person name="Wang B."/>
            <person name="Wu P."/>
        </authorList>
    </citation>
    <scope>NUCLEOTIDE SEQUENCE [LARGE SCALE GENOMIC DNA]</scope>
    <source>
        <strain evidence="5 6">Cc12</strain>
    </source>
</reference>
<dbReference type="PANTHER" id="PTHR43024">
    <property type="entry name" value="UDP-N-ACETYLMURAMOYL-TRIPEPTIDE--D-ALANYL-D-ALANINE LIGASE"/>
    <property type="match status" value="1"/>
</dbReference>
<name>A0A0B7HJT5_9FLAO</name>
<proteinExistence type="predicted"/>
<dbReference type="InterPro" id="IPR035911">
    <property type="entry name" value="MurE/MurF_N"/>
</dbReference>